<protein>
    <submittedName>
        <fullName evidence="2">MinD/ParA family protein</fullName>
    </submittedName>
</protein>
<feature type="compositionally biased region" description="Polar residues" evidence="1">
    <location>
        <begin position="94"/>
        <end position="105"/>
    </location>
</feature>
<organism evidence="2 3">
    <name type="scientific">Brevibacterium spongiae</name>
    <dbReference type="NCBI Taxonomy" id="2909672"/>
    <lineage>
        <taxon>Bacteria</taxon>
        <taxon>Bacillati</taxon>
        <taxon>Actinomycetota</taxon>
        <taxon>Actinomycetes</taxon>
        <taxon>Micrococcales</taxon>
        <taxon>Brevibacteriaceae</taxon>
        <taxon>Brevibacterium</taxon>
    </lineage>
</organism>
<feature type="region of interest" description="Disordered" evidence="1">
    <location>
        <begin position="90"/>
        <end position="126"/>
    </location>
</feature>
<dbReference type="InterPro" id="IPR050625">
    <property type="entry name" value="ParA/MinD_ATPase"/>
</dbReference>
<keyword evidence="3" id="KW-1185">Reference proteome</keyword>
<dbReference type="PANTHER" id="PTHR43384:SF14">
    <property type="entry name" value="ESX-1 SECRETION-ASSOCIATED PROTEIN ESPI"/>
    <property type="match status" value="1"/>
</dbReference>
<dbReference type="PANTHER" id="PTHR43384">
    <property type="entry name" value="SEPTUM SITE-DETERMINING PROTEIN MIND HOMOLOG, CHLOROPLASTIC-RELATED"/>
    <property type="match status" value="1"/>
</dbReference>
<sequence length="475" mass="50588">MIAIELDTDGNGHIQLPTGTRRITADSLSEARSQVITILTNHAQTNGRILNASVTTATEGTVILEVQPNGTINELDAPPQEEPIMHRAEDAPATDSTVDTAPQTVSATPPRPSAPPPQAASVMPSHEPVEQPLQETVFQAPADHSPSSGLILGDGSPAAAGARAVEAPIGRSFVKEAKDVPAEGFRGVVYKATGGLLNTGPSRREIHRRELHGRVAKPISGTRNIVYMCLKGGISKTSTTSGVGLTLAEYRPDSVLAIDTNPDAGDLADRLLGHDQVESTSPRTITDLVSALDANQIDNLTDLNRYTQTSGRLHFIAGEQDPDVSESLTADQYHAVRDTVDRFYPITLTDCGTGVTHPAMKGILERADQIVVASGWAVTGAKRAQRTLTWLHEAHDGAYKNLAENAIVVLTDTGATSKDVDRDAIIETLQHLCRDVHIVPFDAEIGKGDLISLDELRPATRQAFLEIGASIVDAL</sequence>
<evidence type="ECO:0000313" key="2">
    <source>
        <dbReference type="EMBL" id="UVI38026.1"/>
    </source>
</evidence>
<reference evidence="2" key="1">
    <citation type="submission" date="2022-03" db="EMBL/GenBank/DDBJ databases">
        <title>Brevibacterium spongiae sp. nov., isolated from marine sponge.</title>
        <authorList>
            <person name="Li Z."/>
            <person name="Zhang M."/>
        </authorList>
    </citation>
    <scope>NUCLEOTIDE SEQUENCE</scope>
    <source>
        <strain evidence="2">WHS-Z9</strain>
        <plasmid evidence="2">unnamed</plasmid>
    </source>
</reference>
<dbReference type="InterPro" id="IPR027417">
    <property type="entry name" value="P-loop_NTPase"/>
</dbReference>
<geneLocation type="plasmid" evidence="2 3">
    <name>unnamed</name>
</geneLocation>
<dbReference type="Gene3D" id="3.40.50.300">
    <property type="entry name" value="P-loop containing nucleotide triphosphate hydrolases"/>
    <property type="match status" value="1"/>
</dbReference>
<evidence type="ECO:0000313" key="3">
    <source>
        <dbReference type="Proteomes" id="UP001064879"/>
    </source>
</evidence>
<dbReference type="SUPFAM" id="SSF52540">
    <property type="entry name" value="P-loop containing nucleoside triphosphate hydrolases"/>
    <property type="match status" value="1"/>
</dbReference>
<dbReference type="RefSeq" id="WP_265420509.1">
    <property type="nucleotide sequence ID" value="NZ_CP093444.1"/>
</dbReference>
<accession>A0ABY5SY67</accession>
<evidence type="ECO:0000256" key="1">
    <source>
        <dbReference type="SAM" id="MobiDB-lite"/>
    </source>
</evidence>
<name>A0ABY5SY67_9MICO</name>
<feature type="compositionally biased region" description="Pro residues" evidence="1">
    <location>
        <begin position="109"/>
        <end position="118"/>
    </location>
</feature>
<gene>
    <name evidence="2" type="ORF">L1F31_18755</name>
</gene>
<dbReference type="Proteomes" id="UP001064879">
    <property type="component" value="Plasmid unnamed"/>
</dbReference>
<keyword evidence="2" id="KW-0614">Plasmid</keyword>
<proteinExistence type="predicted"/>
<dbReference type="EMBL" id="CP093444">
    <property type="protein sequence ID" value="UVI38026.1"/>
    <property type="molecule type" value="Genomic_DNA"/>
</dbReference>